<sequence length="69" mass="7781">MSCYLRGLLRNANGHWMIHALEVGWLMGEVVTGQARSCLIKTQCYDVGNQHLITGSSDIRHMAIIQLLR</sequence>
<dbReference type="AlphaFoldDB" id="A0A0E0KYU3"/>
<organism evidence="1">
    <name type="scientific">Oryza punctata</name>
    <name type="common">Red rice</name>
    <dbReference type="NCBI Taxonomy" id="4537"/>
    <lineage>
        <taxon>Eukaryota</taxon>
        <taxon>Viridiplantae</taxon>
        <taxon>Streptophyta</taxon>
        <taxon>Embryophyta</taxon>
        <taxon>Tracheophyta</taxon>
        <taxon>Spermatophyta</taxon>
        <taxon>Magnoliopsida</taxon>
        <taxon>Liliopsida</taxon>
        <taxon>Poales</taxon>
        <taxon>Poaceae</taxon>
        <taxon>BOP clade</taxon>
        <taxon>Oryzoideae</taxon>
        <taxon>Oryzeae</taxon>
        <taxon>Oryzinae</taxon>
        <taxon>Oryza</taxon>
    </lineage>
</organism>
<protein>
    <submittedName>
        <fullName evidence="1">Uncharacterized protein</fullName>
    </submittedName>
</protein>
<name>A0A0E0KYU3_ORYPU</name>
<evidence type="ECO:0000313" key="1">
    <source>
        <dbReference type="EnsemblPlants" id="OPUNC05G03950.1"/>
    </source>
</evidence>
<keyword evidence="2" id="KW-1185">Reference proteome</keyword>
<evidence type="ECO:0000313" key="2">
    <source>
        <dbReference type="Proteomes" id="UP000026962"/>
    </source>
</evidence>
<reference evidence="1" key="2">
    <citation type="submission" date="2018-05" db="EMBL/GenBank/DDBJ databases">
        <title>OpunRS2 (Oryza punctata Reference Sequence Version 2).</title>
        <authorList>
            <person name="Zhang J."/>
            <person name="Kudrna D."/>
            <person name="Lee S."/>
            <person name="Talag J."/>
            <person name="Welchert J."/>
            <person name="Wing R.A."/>
        </authorList>
    </citation>
    <scope>NUCLEOTIDE SEQUENCE [LARGE SCALE GENOMIC DNA]</scope>
</reference>
<dbReference type="EnsemblPlants" id="OPUNC05G03950.1">
    <property type="protein sequence ID" value="OPUNC05G03950.1"/>
    <property type="gene ID" value="OPUNC05G03950"/>
</dbReference>
<proteinExistence type="predicted"/>
<accession>A0A0E0KYU3</accession>
<dbReference type="Gramene" id="OPUNC05G03950.1">
    <property type="protein sequence ID" value="OPUNC05G03950.1"/>
    <property type="gene ID" value="OPUNC05G03950"/>
</dbReference>
<reference evidence="1" key="1">
    <citation type="submission" date="2015-04" db="UniProtKB">
        <authorList>
            <consortium name="EnsemblPlants"/>
        </authorList>
    </citation>
    <scope>IDENTIFICATION</scope>
</reference>
<dbReference type="Proteomes" id="UP000026962">
    <property type="component" value="Chromosome 5"/>
</dbReference>
<dbReference type="HOGENOM" id="CLU_2780276_0_0_1"/>